<evidence type="ECO:0000313" key="3">
    <source>
        <dbReference type="EMBL" id="MBC9984344.1"/>
    </source>
</evidence>
<proteinExistence type="predicted"/>
<evidence type="ECO:0000256" key="1">
    <source>
        <dbReference type="SAM" id="MobiDB-lite"/>
    </source>
</evidence>
<dbReference type="Proteomes" id="UP000639516">
    <property type="component" value="Unassembled WGS sequence"/>
</dbReference>
<dbReference type="RefSeq" id="WP_188106691.1">
    <property type="nucleotide sequence ID" value="NZ_JAANIH010000061.1"/>
</dbReference>
<protein>
    <submittedName>
        <fullName evidence="3">Uncharacterized protein</fullName>
    </submittedName>
</protein>
<feature type="compositionally biased region" description="Polar residues" evidence="1">
    <location>
        <begin position="192"/>
        <end position="216"/>
    </location>
</feature>
<reference evidence="3 4" key="1">
    <citation type="journal article" date="2020" name="Arch. Microbiol.">
        <title>Bradyrhizobium campsiandrae sp. nov., a nitrogen-fixing bacterial strain isolated from a native leguminous tree from the Amazon adapted to flooded conditions.</title>
        <authorList>
            <person name="Cabral Michel D."/>
            <person name="Martins da Costa E."/>
            <person name="Azarias Guimaraes A."/>
            <person name="Soares de Carvalho T."/>
            <person name="Santos de Castro Caputo P."/>
            <person name="Willems A."/>
            <person name="de Souza Moreira F.M."/>
        </authorList>
    </citation>
    <scope>NUCLEOTIDE SEQUENCE [LARGE SCALE GENOMIC DNA]</scope>
    <source>
        <strain evidence="4">INPA 384B</strain>
    </source>
</reference>
<evidence type="ECO:0000256" key="2">
    <source>
        <dbReference type="SAM" id="SignalP"/>
    </source>
</evidence>
<name>A0ABR7ULN2_9BRAD</name>
<accession>A0ABR7ULN2</accession>
<feature type="region of interest" description="Disordered" evidence="1">
    <location>
        <begin position="167"/>
        <end position="216"/>
    </location>
</feature>
<keyword evidence="2" id="KW-0732">Signal</keyword>
<dbReference type="EMBL" id="JAATTO010000108">
    <property type="protein sequence ID" value="MBC9984344.1"/>
    <property type="molecule type" value="Genomic_DNA"/>
</dbReference>
<feature type="signal peptide" evidence="2">
    <location>
        <begin position="1"/>
        <end position="20"/>
    </location>
</feature>
<dbReference type="NCBIfam" id="TIGR03696">
    <property type="entry name" value="Rhs_assc_core"/>
    <property type="match status" value="1"/>
</dbReference>
<sequence>MVSRVGMLLLALVFAAPAEARFLQADPAGVEGGINLYAFVANDPLNRVDPSGLQYIPPDRMVHILNAHGIDTPRTRPGNSVFNQEYTNPTALQQLSNDVFASPLAPPAVAPFGQGSVMVLQGQVMLLNQNTGQTIPYMIGTANGVPTNQVQIYYDNATGNVQTMFPVPISGGQGPQGSNSSPGLDVLPASASAPTGNLAGSDQNSFAPTAAGTASK</sequence>
<evidence type="ECO:0000313" key="4">
    <source>
        <dbReference type="Proteomes" id="UP000639516"/>
    </source>
</evidence>
<dbReference type="Gene3D" id="2.180.10.10">
    <property type="entry name" value="RHS repeat-associated core"/>
    <property type="match status" value="1"/>
</dbReference>
<organism evidence="3 4">
    <name type="scientific">Bradyrhizobium campsiandrae</name>
    <dbReference type="NCBI Taxonomy" id="1729892"/>
    <lineage>
        <taxon>Bacteria</taxon>
        <taxon>Pseudomonadati</taxon>
        <taxon>Pseudomonadota</taxon>
        <taxon>Alphaproteobacteria</taxon>
        <taxon>Hyphomicrobiales</taxon>
        <taxon>Nitrobacteraceae</taxon>
        <taxon>Bradyrhizobium</taxon>
    </lineage>
</organism>
<comment type="caution">
    <text evidence="3">The sequence shown here is derived from an EMBL/GenBank/DDBJ whole genome shotgun (WGS) entry which is preliminary data.</text>
</comment>
<keyword evidence="4" id="KW-1185">Reference proteome</keyword>
<dbReference type="InterPro" id="IPR022385">
    <property type="entry name" value="Rhs_assc_core"/>
</dbReference>
<feature type="chain" id="PRO_5047091608" evidence="2">
    <location>
        <begin position="21"/>
        <end position="216"/>
    </location>
</feature>
<gene>
    <name evidence="3" type="ORF">HA482_39855</name>
</gene>